<accession>C9RBP3</accession>
<feature type="domain" description="HepT-like" evidence="1">
    <location>
        <begin position="57"/>
        <end position="163"/>
    </location>
</feature>
<name>C9RBP3_AMMDK</name>
<protein>
    <recommendedName>
        <fullName evidence="1">HepT-like domain-containing protein</fullName>
    </recommendedName>
</protein>
<evidence type="ECO:0000259" key="1">
    <source>
        <dbReference type="Pfam" id="PF20797"/>
    </source>
</evidence>
<reference evidence="2 3" key="1">
    <citation type="submission" date="2009-10" db="EMBL/GenBank/DDBJ databases">
        <title>Complete sequence of chromosome of Ammonifex degensii KC4.</title>
        <authorList>
            <consortium name="US DOE Joint Genome Institute"/>
            <person name="Kerfeld C."/>
            <person name="Goodner B."/>
            <person name="Huber H."/>
            <person name="Stetter K."/>
            <person name="Lucas S."/>
            <person name="Copeland A."/>
            <person name="Lapidus A."/>
            <person name="Glavina del Rio T."/>
            <person name="Dalin E."/>
            <person name="Tice H."/>
            <person name="Bruce D."/>
            <person name="Goodwin L."/>
            <person name="Pitluck S."/>
            <person name="Saunders E."/>
            <person name="Brettin T."/>
            <person name="Detter J.C."/>
            <person name="Han C."/>
            <person name="Larimer F."/>
            <person name="Land M."/>
            <person name="Hauser L."/>
            <person name="Kyrpides N."/>
            <person name="Ovchinnikova G."/>
            <person name="Richardson P."/>
        </authorList>
    </citation>
    <scope>NUCLEOTIDE SEQUENCE [LARGE SCALE GENOMIC DNA]</scope>
    <source>
        <strain evidence="3">DSM 10501 / KC4</strain>
    </source>
</reference>
<dbReference type="EMBL" id="CP001785">
    <property type="protein sequence ID" value="ACX51670.1"/>
    <property type="molecule type" value="Genomic_DNA"/>
</dbReference>
<dbReference type="STRING" id="429009.Adeg_0521"/>
<dbReference type="InterPro" id="IPR048769">
    <property type="entry name" value="HepT-like_dom"/>
</dbReference>
<dbReference type="Proteomes" id="UP000002620">
    <property type="component" value="Chromosome"/>
</dbReference>
<evidence type="ECO:0000313" key="2">
    <source>
        <dbReference type="EMBL" id="ACX51670.1"/>
    </source>
</evidence>
<dbReference type="OrthoDB" id="9792853at2"/>
<dbReference type="Pfam" id="PF20797">
    <property type="entry name" value="HepT-like_2"/>
    <property type="match status" value="1"/>
</dbReference>
<dbReference type="AlphaFoldDB" id="C9RBP3"/>
<dbReference type="eggNOG" id="COG1669">
    <property type="taxonomic scope" value="Bacteria"/>
</dbReference>
<keyword evidence="3" id="KW-1185">Reference proteome</keyword>
<dbReference type="RefSeq" id="WP_015738548.1">
    <property type="nucleotide sequence ID" value="NC_013385.1"/>
</dbReference>
<sequence length="172" mass="19823">MTGRELNVIRARVEAELEELSVIKQRITKYLALLEKVGGEAEQASLLDMSDVCLLLGAALDDFYLSVERIFKMLATEADELLPKGESWPRDLLLQISREIPGVRPPVITQGLAAELDELRRFRRLFRNIYGHHLQEERVEELARKAVSLFERIKEELSIFFERMLALAEELD</sequence>
<organism evidence="2 3">
    <name type="scientific">Ammonifex degensii (strain DSM 10501 / KC4)</name>
    <dbReference type="NCBI Taxonomy" id="429009"/>
    <lineage>
        <taxon>Bacteria</taxon>
        <taxon>Bacillati</taxon>
        <taxon>Bacillota</taxon>
        <taxon>Clostridia</taxon>
        <taxon>Thermoanaerobacterales</taxon>
        <taxon>Thermoanaerobacteraceae</taxon>
        <taxon>Ammonifex</taxon>
    </lineage>
</organism>
<evidence type="ECO:0000313" key="3">
    <source>
        <dbReference type="Proteomes" id="UP000002620"/>
    </source>
</evidence>
<proteinExistence type="predicted"/>
<gene>
    <name evidence="2" type="ordered locus">Adeg_0521</name>
</gene>
<dbReference type="KEGG" id="adg:Adeg_0521"/>
<dbReference type="HOGENOM" id="CLU_131990_0_0_9"/>